<evidence type="ECO:0000256" key="1">
    <source>
        <dbReference type="RuleBase" id="RU000356"/>
    </source>
</evidence>
<dbReference type="Pfam" id="PF00042">
    <property type="entry name" value="Globin"/>
    <property type="match status" value="1"/>
</dbReference>
<keyword evidence="1" id="KW-0479">Metal-binding</keyword>
<reference evidence="3 4" key="1">
    <citation type="submission" date="2023-07" db="EMBL/GenBank/DDBJ databases">
        <title>Genomic Encyclopedia of Type Strains, Phase IV (KMG-IV): sequencing the most valuable type-strain genomes for metagenomic binning, comparative biology and taxonomic classification.</title>
        <authorList>
            <person name="Goeker M."/>
        </authorList>
    </citation>
    <scope>NUCLEOTIDE SEQUENCE [LARGE SCALE GENOMIC DNA]</scope>
    <source>
        <strain evidence="3 4">DSM 18695</strain>
    </source>
</reference>
<comment type="similarity">
    <text evidence="1">Belongs to the globin family.</text>
</comment>
<evidence type="ECO:0000313" key="4">
    <source>
        <dbReference type="Proteomes" id="UP001228905"/>
    </source>
</evidence>
<feature type="domain" description="Globin" evidence="2">
    <location>
        <begin position="27"/>
        <end position="128"/>
    </location>
</feature>
<dbReference type="InterPro" id="IPR012292">
    <property type="entry name" value="Globin/Proto"/>
</dbReference>
<dbReference type="SUPFAM" id="SSF46458">
    <property type="entry name" value="Globin-like"/>
    <property type="match status" value="1"/>
</dbReference>
<evidence type="ECO:0000259" key="2">
    <source>
        <dbReference type="Pfam" id="PF00042"/>
    </source>
</evidence>
<keyword evidence="1" id="KW-0813">Transport</keyword>
<name>A0ABU0IWG9_9CAUL</name>
<dbReference type="InterPro" id="IPR009050">
    <property type="entry name" value="Globin-like_sf"/>
</dbReference>
<keyword evidence="1" id="KW-0561">Oxygen transport</keyword>
<dbReference type="EMBL" id="JAUSVS010000011">
    <property type="protein sequence ID" value="MDQ0466356.1"/>
    <property type="molecule type" value="Genomic_DNA"/>
</dbReference>
<comment type="caution">
    <text evidence="3">The sequence shown here is derived from an EMBL/GenBank/DDBJ whole genome shotgun (WGS) entry which is preliminary data.</text>
</comment>
<accession>A0ABU0IWG9</accession>
<proteinExistence type="inferred from homology"/>
<evidence type="ECO:0000313" key="3">
    <source>
        <dbReference type="EMBL" id="MDQ0466356.1"/>
    </source>
</evidence>
<dbReference type="RefSeq" id="WP_307352400.1">
    <property type="nucleotide sequence ID" value="NZ_JAUSVS010000011.1"/>
</dbReference>
<keyword evidence="4" id="KW-1185">Reference proteome</keyword>
<keyword evidence="1" id="KW-0349">Heme</keyword>
<keyword evidence="1" id="KW-0408">Iron</keyword>
<dbReference type="InterPro" id="IPR044399">
    <property type="entry name" value="Mb-like_M"/>
</dbReference>
<dbReference type="Proteomes" id="UP001228905">
    <property type="component" value="Unassembled WGS sequence"/>
</dbReference>
<dbReference type="CDD" id="cd01040">
    <property type="entry name" value="Mb-like"/>
    <property type="match status" value="1"/>
</dbReference>
<protein>
    <submittedName>
        <fullName evidence="3">Hemoglobin-like flavoprotein</fullName>
    </submittedName>
</protein>
<dbReference type="InterPro" id="IPR000971">
    <property type="entry name" value="Globin"/>
</dbReference>
<sequence>MGYSYAAGVEASLEAVAERDIDLTGRVYELMFAAFPDTQAYFWRDQDGAIKGEMLARVFEAILDFIGERRYADHMLRTEMVTHEGYDVPREVFVTFFGFVARATREALGQAWTGEMDAAWPGMLADIQSYAGAAPRNDVAFPDFARFKPGGIAVTR</sequence>
<gene>
    <name evidence="3" type="ORF">QO010_004149</name>
</gene>
<dbReference type="Gene3D" id="1.10.490.10">
    <property type="entry name" value="Globins"/>
    <property type="match status" value="1"/>
</dbReference>
<organism evidence="3 4">
    <name type="scientific">Caulobacter ginsengisoli</name>
    <dbReference type="NCBI Taxonomy" id="400775"/>
    <lineage>
        <taxon>Bacteria</taxon>
        <taxon>Pseudomonadati</taxon>
        <taxon>Pseudomonadota</taxon>
        <taxon>Alphaproteobacteria</taxon>
        <taxon>Caulobacterales</taxon>
        <taxon>Caulobacteraceae</taxon>
        <taxon>Caulobacter</taxon>
    </lineage>
</organism>